<dbReference type="SUPFAM" id="SSF56672">
    <property type="entry name" value="DNA/RNA polymerases"/>
    <property type="match status" value="1"/>
</dbReference>
<dbReference type="InterPro" id="IPR041577">
    <property type="entry name" value="RT_RNaseH_2"/>
</dbReference>
<dbReference type="EMBL" id="SSTE01000369">
    <property type="protein sequence ID" value="KAA0067724.1"/>
    <property type="molecule type" value="Genomic_DNA"/>
</dbReference>
<reference evidence="2 3" key="1">
    <citation type="submission" date="2019-08" db="EMBL/GenBank/DDBJ databases">
        <title>Draft genome sequences of two oriental melons (Cucumis melo L. var makuwa).</title>
        <authorList>
            <person name="Kwon S.-Y."/>
        </authorList>
    </citation>
    <scope>NUCLEOTIDE SEQUENCE [LARGE SCALE GENOMIC DNA]</scope>
    <source>
        <strain evidence="3">cv. SW 3</strain>
        <tissue evidence="2">Leaf</tissue>
    </source>
</reference>
<evidence type="ECO:0000313" key="2">
    <source>
        <dbReference type="EMBL" id="KAA0067724.1"/>
    </source>
</evidence>
<evidence type="ECO:0000259" key="1">
    <source>
        <dbReference type="Pfam" id="PF17919"/>
    </source>
</evidence>
<protein>
    <submittedName>
        <fullName evidence="2">Retrotransposon protein, putative, Ty3-gypsy sub-class</fullName>
    </submittedName>
</protein>
<sequence>MGAPKASTTRPSIAFPAETSTIDPVRLTRSPSLIAFSFLNGQNTSKSSFLMTNTIKKGFFMACFEELKKRLVTAPILTLPVTGKEYVIYCDASRQGLGCVLMQKGKVIAYTSRQ</sequence>
<name>A0A5A7VK13_CUCMM</name>
<proteinExistence type="predicted"/>
<dbReference type="InterPro" id="IPR043502">
    <property type="entry name" value="DNA/RNA_pol_sf"/>
</dbReference>
<dbReference type="AlphaFoldDB" id="A0A5A7VK13"/>
<dbReference type="PANTHER" id="PTHR34072:SF52">
    <property type="entry name" value="RIBONUCLEASE H"/>
    <property type="match status" value="1"/>
</dbReference>
<dbReference type="OrthoDB" id="415724at2759"/>
<dbReference type="Proteomes" id="UP000321393">
    <property type="component" value="Unassembled WGS sequence"/>
</dbReference>
<feature type="domain" description="Reverse transcriptase/retrotransposon-derived protein RNase H-like" evidence="1">
    <location>
        <begin position="63"/>
        <end position="114"/>
    </location>
</feature>
<dbReference type="PANTHER" id="PTHR34072">
    <property type="entry name" value="ENZYMATIC POLYPROTEIN-RELATED"/>
    <property type="match status" value="1"/>
</dbReference>
<comment type="caution">
    <text evidence="2">The sequence shown here is derived from an EMBL/GenBank/DDBJ whole genome shotgun (WGS) entry which is preliminary data.</text>
</comment>
<evidence type="ECO:0000313" key="3">
    <source>
        <dbReference type="Proteomes" id="UP000321393"/>
    </source>
</evidence>
<dbReference type="Pfam" id="PF17919">
    <property type="entry name" value="RT_RNaseH_2"/>
    <property type="match status" value="1"/>
</dbReference>
<accession>A0A5A7VK13</accession>
<gene>
    <name evidence="2" type="ORF">E6C27_scaffold352G00370</name>
</gene>
<organism evidence="2 3">
    <name type="scientific">Cucumis melo var. makuwa</name>
    <name type="common">Oriental melon</name>
    <dbReference type="NCBI Taxonomy" id="1194695"/>
    <lineage>
        <taxon>Eukaryota</taxon>
        <taxon>Viridiplantae</taxon>
        <taxon>Streptophyta</taxon>
        <taxon>Embryophyta</taxon>
        <taxon>Tracheophyta</taxon>
        <taxon>Spermatophyta</taxon>
        <taxon>Magnoliopsida</taxon>
        <taxon>eudicotyledons</taxon>
        <taxon>Gunneridae</taxon>
        <taxon>Pentapetalae</taxon>
        <taxon>rosids</taxon>
        <taxon>fabids</taxon>
        <taxon>Cucurbitales</taxon>
        <taxon>Cucurbitaceae</taxon>
        <taxon>Benincaseae</taxon>
        <taxon>Cucumis</taxon>
    </lineage>
</organism>